<reference evidence="1" key="2">
    <citation type="submission" date="2015-03" db="UniProtKB">
        <authorList>
            <consortium name="EnsemblPlants"/>
        </authorList>
    </citation>
    <scope>IDENTIFICATION</scope>
</reference>
<evidence type="ECO:0000313" key="2">
    <source>
        <dbReference type="Proteomes" id="UP000026960"/>
    </source>
</evidence>
<dbReference type="Gramene" id="OBART07G25560.1">
    <property type="protein sequence ID" value="OBART07G25560.1"/>
    <property type="gene ID" value="OBART07G25560"/>
</dbReference>
<reference evidence="1" key="1">
    <citation type="journal article" date="2009" name="Rice">
        <title>De Novo Next Generation Sequencing of Plant Genomes.</title>
        <authorList>
            <person name="Rounsley S."/>
            <person name="Marri P.R."/>
            <person name="Yu Y."/>
            <person name="He R."/>
            <person name="Sisneros N."/>
            <person name="Goicoechea J.L."/>
            <person name="Lee S.J."/>
            <person name="Angelova A."/>
            <person name="Kudrna D."/>
            <person name="Luo M."/>
            <person name="Affourtit J."/>
            <person name="Desany B."/>
            <person name="Knight J."/>
            <person name="Niazi F."/>
            <person name="Egholm M."/>
            <person name="Wing R.A."/>
        </authorList>
    </citation>
    <scope>NUCLEOTIDE SEQUENCE [LARGE SCALE GENOMIC DNA]</scope>
    <source>
        <strain evidence="1">cv. IRGC 105608</strain>
    </source>
</reference>
<organism evidence="1">
    <name type="scientific">Oryza barthii</name>
    <dbReference type="NCBI Taxonomy" id="65489"/>
    <lineage>
        <taxon>Eukaryota</taxon>
        <taxon>Viridiplantae</taxon>
        <taxon>Streptophyta</taxon>
        <taxon>Embryophyta</taxon>
        <taxon>Tracheophyta</taxon>
        <taxon>Spermatophyta</taxon>
        <taxon>Magnoliopsida</taxon>
        <taxon>Liliopsida</taxon>
        <taxon>Poales</taxon>
        <taxon>Poaceae</taxon>
        <taxon>BOP clade</taxon>
        <taxon>Oryzoideae</taxon>
        <taxon>Oryzeae</taxon>
        <taxon>Oryzinae</taxon>
        <taxon>Oryza</taxon>
    </lineage>
</organism>
<name>A0A0D3GUP4_9ORYZ</name>
<dbReference type="EnsemblPlants" id="OBART07G25560.1">
    <property type="protein sequence ID" value="OBART07G25560.1"/>
    <property type="gene ID" value="OBART07G25560"/>
</dbReference>
<dbReference type="PaxDb" id="65489-OBART07G25560.1"/>
<dbReference type="HOGENOM" id="CLU_2964540_0_0_1"/>
<accession>A0A0D3GUP4</accession>
<sequence length="59" mass="5912">MASSSADLIGGGIGACPPPAAGVMDVHPDLEGWGRESRPPGSLVLCCLLNDDALLSAYS</sequence>
<dbReference type="Proteomes" id="UP000026960">
    <property type="component" value="Chromosome 7"/>
</dbReference>
<evidence type="ECO:0000313" key="1">
    <source>
        <dbReference type="EnsemblPlants" id="OBART07G25560.1"/>
    </source>
</evidence>
<proteinExistence type="predicted"/>
<dbReference type="AlphaFoldDB" id="A0A0D3GUP4"/>
<protein>
    <submittedName>
        <fullName evidence="1">Uncharacterized protein</fullName>
    </submittedName>
</protein>
<keyword evidence="2" id="KW-1185">Reference proteome</keyword>